<keyword evidence="2" id="KW-1185">Reference proteome</keyword>
<protein>
    <recommendedName>
        <fullName evidence="3">Glycosylase</fullName>
    </recommendedName>
</protein>
<evidence type="ECO:0000313" key="1">
    <source>
        <dbReference type="EMBL" id="MBE1508585.1"/>
    </source>
</evidence>
<dbReference type="EMBL" id="JADBEC010000002">
    <property type="protein sequence ID" value="MBE1508585.1"/>
    <property type="molecule type" value="Genomic_DNA"/>
</dbReference>
<gene>
    <name evidence="1" type="ORF">H4W29_005830</name>
</gene>
<comment type="caution">
    <text evidence="1">The sequence shown here is derived from an EMBL/GenBank/DDBJ whole genome shotgun (WGS) entry which is preliminary data.</text>
</comment>
<sequence length="319" mass="36080">MRWRKLGKIFDPTQHTLPNGCKQFAQSPQALGFDDFVRIYFSTRSIDPSNGKYLSHIAFIDIRKDFSDILRVSDRTVIPLGDLGCFDEHGIFPINVLRHDGQIYGYTCGWSRRVSVSVETGIGLAISTDDGLTFERVGAGPVMGASVHEPCLVGDAFVKIIDGVFHMWYIFGTGWRKYAVDAAPDRTYKIGHATSLDGVQWSREEACQIVSDRLGPDESQALPTVVTIGTRHHMFFCYREAFDFRTGSGRGYRIGHAWSDDLKNWERDDENPLLEHSPGEWDSDMQCYPHVFTCEGRVYMLYNGNEFGRHGFGLAELEV</sequence>
<proteinExistence type="predicted"/>
<dbReference type="Gene3D" id="2.115.10.20">
    <property type="entry name" value="Glycosyl hydrolase domain, family 43"/>
    <property type="match status" value="2"/>
</dbReference>
<dbReference type="InterPro" id="IPR023296">
    <property type="entry name" value="Glyco_hydro_beta-prop_sf"/>
</dbReference>
<organism evidence="1 2">
    <name type="scientific">Rhizobium viscosum</name>
    <name type="common">Arthrobacter viscosus</name>
    <dbReference type="NCBI Taxonomy" id="1673"/>
    <lineage>
        <taxon>Bacteria</taxon>
        <taxon>Pseudomonadati</taxon>
        <taxon>Pseudomonadota</taxon>
        <taxon>Alphaproteobacteria</taxon>
        <taxon>Hyphomicrobiales</taxon>
        <taxon>Rhizobiaceae</taxon>
        <taxon>Rhizobium/Agrobacterium group</taxon>
        <taxon>Rhizobium</taxon>
    </lineage>
</organism>
<evidence type="ECO:0000313" key="2">
    <source>
        <dbReference type="Proteomes" id="UP000620262"/>
    </source>
</evidence>
<reference evidence="1 2" key="1">
    <citation type="submission" date="2020-10" db="EMBL/GenBank/DDBJ databases">
        <title>Sequencing the genomes of 1000 actinobacteria strains.</title>
        <authorList>
            <person name="Klenk H.-P."/>
        </authorList>
    </citation>
    <scope>NUCLEOTIDE SEQUENCE [LARGE SCALE GENOMIC DNA]</scope>
    <source>
        <strain evidence="1 2">DSM 7307</strain>
    </source>
</reference>
<dbReference type="PANTHER" id="PTHR35279">
    <property type="match status" value="1"/>
</dbReference>
<name>A0ABR9IZR9_RHIVS</name>
<dbReference type="RefSeq" id="WP_192732164.1">
    <property type="nucleotide sequence ID" value="NZ_BAAAVL010000010.1"/>
</dbReference>
<accession>A0ABR9IZR9</accession>
<dbReference type="SUPFAM" id="SSF75005">
    <property type="entry name" value="Arabinanase/levansucrase/invertase"/>
    <property type="match status" value="1"/>
</dbReference>
<dbReference type="Proteomes" id="UP000620262">
    <property type="component" value="Unassembled WGS sequence"/>
</dbReference>
<dbReference type="PANTHER" id="PTHR35279:SF1">
    <property type="entry name" value="ARABINANASE_LEVANSUCRASE_INVERTASE"/>
    <property type="match status" value="1"/>
</dbReference>
<evidence type="ECO:0008006" key="3">
    <source>
        <dbReference type="Google" id="ProtNLM"/>
    </source>
</evidence>